<proteinExistence type="predicted"/>
<keyword evidence="1" id="KW-1133">Transmembrane helix</keyword>
<evidence type="ECO:0000313" key="2">
    <source>
        <dbReference type="EnsemblPlants" id="AET5Gv21037400.7"/>
    </source>
</evidence>
<name>A0A453M4G2_AEGTS</name>
<keyword evidence="1" id="KW-0812">Transmembrane</keyword>
<reference evidence="2" key="5">
    <citation type="journal article" date="2021" name="G3 (Bethesda)">
        <title>Aegilops tauschii genome assembly Aet v5.0 features greater sequence contiguity and improved annotation.</title>
        <authorList>
            <person name="Wang L."/>
            <person name="Zhu T."/>
            <person name="Rodriguez J.C."/>
            <person name="Deal K.R."/>
            <person name="Dubcovsky J."/>
            <person name="McGuire P.E."/>
            <person name="Lux T."/>
            <person name="Spannagl M."/>
            <person name="Mayer K.F.X."/>
            <person name="Baldrich P."/>
            <person name="Meyers B.C."/>
            <person name="Huo N."/>
            <person name="Gu Y.Q."/>
            <person name="Zhou H."/>
            <person name="Devos K.M."/>
            <person name="Bennetzen J.L."/>
            <person name="Unver T."/>
            <person name="Budak H."/>
            <person name="Gulick P.J."/>
            <person name="Galiba G."/>
            <person name="Kalapos B."/>
            <person name="Nelson D.R."/>
            <person name="Li P."/>
            <person name="You F.M."/>
            <person name="Luo M.C."/>
            <person name="Dvorak J."/>
        </authorList>
    </citation>
    <scope>NUCLEOTIDE SEQUENCE [LARGE SCALE GENOMIC DNA]</scope>
    <source>
        <strain evidence="2">cv. AL8/78</strain>
    </source>
</reference>
<sequence>FELSFSTWYFYLHLLIFSVVNFSGEDIPMAVRLIIFGGKTRSLQVEQWDAGLRIWLIHWSYTSFILASGYQRQLGSRSCV</sequence>
<dbReference type="Proteomes" id="UP000015105">
    <property type="component" value="Chromosome 5D"/>
</dbReference>
<reference evidence="3" key="1">
    <citation type="journal article" date="2014" name="Science">
        <title>Ancient hybridizations among the ancestral genomes of bread wheat.</title>
        <authorList>
            <consortium name="International Wheat Genome Sequencing Consortium,"/>
            <person name="Marcussen T."/>
            <person name="Sandve S.R."/>
            <person name="Heier L."/>
            <person name="Spannagl M."/>
            <person name="Pfeifer M."/>
            <person name="Jakobsen K.S."/>
            <person name="Wulff B.B."/>
            <person name="Steuernagel B."/>
            <person name="Mayer K.F."/>
            <person name="Olsen O.A."/>
        </authorList>
    </citation>
    <scope>NUCLEOTIDE SEQUENCE [LARGE SCALE GENOMIC DNA]</scope>
    <source>
        <strain evidence="3">cv. AL8/78</strain>
    </source>
</reference>
<dbReference type="Gramene" id="AET5Gv21037400.7">
    <property type="protein sequence ID" value="AET5Gv21037400.7"/>
    <property type="gene ID" value="AET5Gv21037400"/>
</dbReference>
<evidence type="ECO:0000313" key="3">
    <source>
        <dbReference type="Proteomes" id="UP000015105"/>
    </source>
</evidence>
<accession>A0A453M4G2</accession>
<feature type="transmembrane region" description="Helical" evidence="1">
    <location>
        <begin position="6"/>
        <end position="24"/>
    </location>
</feature>
<evidence type="ECO:0000256" key="1">
    <source>
        <dbReference type="SAM" id="Phobius"/>
    </source>
</evidence>
<reference evidence="2" key="3">
    <citation type="journal article" date="2017" name="Nature">
        <title>Genome sequence of the progenitor of the wheat D genome Aegilops tauschii.</title>
        <authorList>
            <person name="Luo M.C."/>
            <person name="Gu Y.Q."/>
            <person name="Puiu D."/>
            <person name="Wang H."/>
            <person name="Twardziok S.O."/>
            <person name="Deal K.R."/>
            <person name="Huo N."/>
            <person name="Zhu T."/>
            <person name="Wang L."/>
            <person name="Wang Y."/>
            <person name="McGuire P.E."/>
            <person name="Liu S."/>
            <person name="Long H."/>
            <person name="Ramasamy R.K."/>
            <person name="Rodriguez J.C."/>
            <person name="Van S.L."/>
            <person name="Yuan L."/>
            <person name="Wang Z."/>
            <person name="Xia Z."/>
            <person name="Xiao L."/>
            <person name="Anderson O.D."/>
            <person name="Ouyang S."/>
            <person name="Liang Y."/>
            <person name="Zimin A.V."/>
            <person name="Pertea G."/>
            <person name="Qi P."/>
            <person name="Bennetzen J.L."/>
            <person name="Dai X."/>
            <person name="Dawson M.W."/>
            <person name="Muller H.G."/>
            <person name="Kugler K."/>
            <person name="Rivarola-Duarte L."/>
            <person name="Spannagl M."/>
            <person name="Mayer K.F.X."/>
            <person name="Lu F.H."/>
            <person name="Bevan M.W."/>
            <person name="Leroy P."/>
            <person name="Li P."/>
            <person name="You F.M."/>
            <person name="Sun Q."/>
            <person name="Liu Z."/>
            <person name="Lyons E."/>
            <person name="Wicker T."/>
            <person name="Salzberg S.L."/>
            <person name="Devos K.M."/>
            <person name="Dvorak J."/>
        </authorList>
    </citation>
    <scope>NUCLEOTIDE SEQUENCE [LARGE SCALE GENOMIC DNA]</scope>
    <source>
        <strain evidence="2">cv. AL8/78</strain>
    </source>
</reference>
<keyword evidence="3" id="KW-1185">Reference proteome</keyword>
<keyword evidence="1" id="KW-0472">Membrane</keyword>
<protein>
    <submittedName>
        <fullName evidence="2">Uncharacterized protein</fullName>
    </submittedName>
</protein>
<organism evidence="2 3">
    <name type="scientific">Aegilops tauschii subsp. strangulata</name>
    <name type="common">Goatgrass</name>
    <dbReference type="NCBI Taxonomy" id="200361"/>
    <lineage>
        <taxon>Eukaryota</taxon>
        <taxon>Viridiplantae</taxon>
        <taxon>Streptophyta</taxon>
        <taxon>Embryophyta</taxon>
        <taxon>Tracheophyta</taxon>
        <taxon>Spermatophyta</taxon>
        <taxon>Magnoliopsida</taxon>
        <taxon>Liliopsida</taxon>
        <taxon>Poales</taxon>
        <taxon>Poaceae</taxon>
        <taxon>BOP clade</taxon>
        <taxon>Pooideae</taxon>
        <taxon>Triticodae</taxon>
        <taxon>Triticeae</taxon>
        <taxon>Triticinae</taxon>
        <taxon>Aegilops</taxon>
    </lineage>
</organism>
<dbReference type="AlphaFoldDB" id="A0A453M4G2"/>
<reference evidence="2" key="4">
    <citation type="submission" date="2019-03" db="UniProtKB">
        <authorList>
            <consortium name="EnsemblPlants"/>
        </authorList>
    </citation>
    <scope>IDENTIFICATION</scope>
</reference>
<dbReference type="EnsemblPlants" id="AET5Gv21037400.7">
    <property type="protein sequence ID" value="AET5Gv21037400.7"/>
    <property type="gene ID" value="AET5Gv21037400"/>
</dbReference>
<reference evidence="3" key="2">
    <citation type="journal article" date="2017" name="Nat. Plants">
        <title>The Aegilops tauschii genome reveals multiple impacts of transposons.</title>
        <authorList>
            <person name="Zhao G."/>
            <person name="Zou C."/>
            <person name="Li K."/>
            <person name="Wang K."/>
            <person name="Li T."/>
            <person name="Gao L."/>
            <person name="Zhang X."/>
            <person name="Wang H."/>
            <person name="Yang Z."/>
            <person name="Liu X."/>
            <person name="Jiang W."/>
            <person name="Mao L."/>
            <person name="Kong X."/>
            <person name="Jiao Y."/>
            <person name="Jia J."/>
        </authorList>
    </citation>
    <scope>NUCLEOTIDE SEQUENCE [LARGE SCALE GENOMIC DNA]</scope>
    <source>
        <strain evidence="3">cv. AL8/78</strain>
    </source>
</reference>